<accession>A0ABS9AU95</accession>
<protein>
    <submittedName>
        <fullName evidence="2">Uncharacterized protein</fullName>
    </submittedName>
</protein>
<dbReference type="Proteomes" id="UP001320272">
    <property type="component" value="Unassembled WGS sequence"/>
</dbReference>
<gene>
    <name evidence="2" type="ORF">HOP59_14410</name>
</gene>
<feature type="transmembrane region" description="Helical" evidence="1">
    <location>
        <begin position="370"/>
        <end position="397"/>
    </location>
</feature>
<keyword evidence="1" id="KW-1133">Transmembrane helix</keyword>
<sequence>MDQSSRAYRASQMMQQTLAPGFGVVQPCQQGNRFWLENLSEHDVSVAFSVNNKASPIVPPGRDEATLLLNTVEETRGVLEMSVNGEAATLLGNIDNALIEKPEDLICGLVVGPRAERRPAPPATAEMRIPFLPGESNDAELSRFLPEGIDRNSTEIDMVMVWLAPQGRPPLRQGYHQVDNLSDYQLDWLWECLHLNTTSSSEDDMALGQSFSLRDSLYGNTTSTTGGEVAAAGRYLTEMGRQHNRGMIVQALRELIAGGRFYVRQIPSWGGRYAVIFRGSTGSRSFLTAAMYGIDNARMTYISSYAQVASDVLDGRPGGAASSALRGSAPALTRAAPFVSGNFIGFVISAAFDVNEFVRSENPEENWGELLGALGVSFVKVWAAGFVGVLAAGILAATVLAGAPVYVIVGVGALVAIGVGIGLDYLDNEIGAKDWVKEKVRKIGNEMSSMVGAAFAASVEFLDAVQSSVRQSVAGWIDDARFRLRQAGDAVWGLIFCSSDPDGINDDYEWCLIGR</sequence>
<keyword evidence="1" id="KW-0812">Transmembrane</keyword>
<name>A0ABS9AU95_9GAMM</name>
<evidence type="ECO:0000313" key="2">
    <source>
        <dbReference type="EMBL" id="MCE8025319.1"/>
    </source>
</evidence>
<dbReference type="RefSeq" id="WP_234254418.1">
    <property type="nucleotide sequence ID" value="NZ_JABFTV010000007.1"/>
</dbReference>
<comment type="caution">
    <text evidence="2">The sequence shown here is derived from an EMBL/GenBank/DDBJ whole genome shotgun (WGS) entry which is preliminary data.</text>
</comment>
<organism evidence="2 3">
    <name type="scientific">Billgrantia aerodenitrificans</name>
    <dbReference type="NCBI Taxonomy" id="2733483"/>
    <lineage>
        <taxon>Bacteria</taxon>
        <taxon>Pseudomonadati</taxon>
        <taxon>Pseudomonadota</taxon>
        <taxon>Gammaproteobacteria</taxon>
        <taxon>Oceanospirillales</taxon>
        <taxon>Halomonadaceae</taxon>
        <taxon>Billgrantia</taxon>
    </lineage>
</organism>
<dbReference type="EMBL" id="JABFTV010000007">
    <property type="protein sequence ID" value="MCE8025319.1"/>
    <property type="molecule type" value="Genomic_DNA"/>
</dbReference>
<keyword evidence="3" id="KW-1185">Reference proteome</keyword>
<evidence type="ECO:0000313" key="3">
    <source>
        <dbReference type="Proteomes" id="UP001320272"/>
    </source>
</evidence>
<evidence type="ECO:0000256" key="1">
    <source>
        <dbReference type="SAM" id="Phobius"/>
    </source>
</evidence>
<reference evidence="2 3" key="1">
    <citation type="journal article" date="2021" name="Front. Microbiol.">
        <title>Aerobic Denitrification and Heterotrophic Sulfur Oxidation in the Genus Halomonas Revealed by Six Novel Species Characterizations and Genome-Based Analysis.</title>
        <authorList>
            <person name="Wang L."/>
            <person name="Shao Z."/>
        </authorList>
    </citation>
    <scope>NUCLEOTIDE SEQUENCE [LARGE SCALE GENOMIC DNA]</scope>
    <source>
        <strain evidence="2 3">MCCC 1A11058</strain>
    </source>
</reference>
<keyword evidence="1" id="KW-0472">Membrane</keyword>
<feature type="transmembrane region" description="Helical" evidence="1">
    <location>
        <begin position="403"/>
        <end position="423"/>
    </location>
</feature>
<proteinExistence type="predicted"/>